<evidence type="ECO:0000313" key="8">
    <source>
        <dbReference type="Proteomes" id="UP000001554"/>
    </source>
</evidence>
<dbReference type="PANTHER" id="PTHR19282:SF507">
    <property type="entry name" value="TETRASPANIN"/>
    <property type="match status" value="1"/>
</dbReference>
<comment type="similarity">
    <text evidence="2">Belongs to the tetraspanin (TM4SF) family.</text>
</comment>
<comment type="subcellular location">
    <subcellularLocation>
        <location evidence="1">Membrane</location>
        <topology evidence="1">Multi-pass membrane protein</topology>
    </subcellularLocation>
</comment>
<sequence length="250" mass="27700">MATEGIGGVTKTAFQVFLFLLWLSSLGVLGVCIWLMVDDIVSTGMRAEFGLGWFYTPVHLLIASAVFGMIGGVLAIIGTMKGNRLLLLIFCSVLFLITILSLTAGGLSYHYRDEVRLIEFSDYVDDSLIGALAGDKLDNRPVELQAAVKRAQERFLCCGLTFADNWIDPCLDETCRNTNLNYCTPYPPCRLKLYDIVIQYLLYSSAVGFAHGGLQFLGLLLVLYIVRRLGGSKKKEKRKEAAEMEKMQAS</sequence>
<feature type="transmembrane region" description="Helical" evidence="7">
    <location>
        <begin position="12"/>
        <end position="37"/>
    </location>
</feature>
<reference evidence="8" key="1">
    <citation type="journal article" date="2020" name="Nat. Ecol. Evol.">
        <title>Deeply conserved synteny resolves early events in vertebrate evolution.</title>
        <authorList>
            <person name="Simakov O."/>
            <person name="Marletaz F."/>
            <person name="Yue J.X."/>
            <person name="O'Connell B."/>
            <person name="Jenkins J."/>
            <person name="Brandt A."/>
            <person name="Calef R."/>
            <person name="Tung C.H."/>
            <person name="Huang T.K."/>
            <person name="Schmutz J."/>
            <person name="Satoh N."/>
            <person name="Yu J.K."/>
            <person name="Putnam N.H."/>
            <person name="Green R.E."/>
            <person name="Rokhsar D.S."/>
        </authorList>
    </citation>
    <scope>NUCLEOTIDE SEQUENCE [LARGE SCALE GENOMIC DNA]</scope>
    <source>
        <strain evidence="8">S238N-H82</strain>
    </source>
</reference>
<evidence type="ECO:0000256" key="7">
    <source>
        <dbReference type="SAM" id="Phobius"/>
    </source>
</evidence>
<evidence type="ECO:0000256" key="2">
    <source>
        <dbReference type="ARBA" id="ARBA00006840"/>
    </source>
</evidence>
<gene>
    <name evidence="9" type="primary">LOC118414722</name>
</gene>
<dbReference type="RefSeq" id="XP_035674817.1">
    <property type="nucleotide sequence ID" value="XM_035818924.1"/>
</dbReference>
<keyword evidence="6" id="KW-1015">Disulfide bond</keyword>
<evidence type="ECO:0000256" key="1">
    <source>
        <dbReference type="ARBA" id="ARBA00004141"/>
    </source>
</evidence>
<keyword evidence="3 7" id="KW-0812">Transmembrane</keyword>
<dbReference type="PANTHER" id="PTHR19282">
    <property type="entry name" value="TETRASPANIN"/>
    <property type="match status" value="1"/>
</dbReference>
<name>A0A9J7L2P4_BRAFL</name>
<dbReference type="KEGG" id="bfo:118414722"/>
<evidence type="ECO:0000313" key="9">
    <source>
        <dbReference type="RefSeq" id="XP_035674817.1"/>
    </source>
</evidence>
<dbReference type="GO" id="GO:0005886">
    <property type="term" value="C:plasma membrane"/>
    <property type="evidence" value="ECO:0000318"/>
    <property type="project" value="GO_Central"/>
</dbReference>
<feature type="transmembrane region" description="Helical" evidence="7">
    <location>
        <begin position="200"/>
        <end position="226"/>
    </location>
</feature>
<feature type="disulfide bond" evidence="6">
    <location>
        <begin position="158"/>
        <end position="175"/>
    </location>
</feature>
<protein>
    <submittedName>
        <fullName evidence="9">Tetraspanin-8-like</fullName>
    </submittedName>
</protein>
<reference evidence="9" key="2">
    <citation type="submission" date="2025-08" db="UniProtKB">
        <authorList>
            <consortium name="RefSeq"/>
        </authorList>
    </citation>
    <scope>IDENTIFICATION</scope>
    <source>
        <strain evidence="9">S238N-H82</strain>
        <tissue evidence="9">Testes</tissue>
    </source>
</reference>
<keyword evidence="5 7" id="KW-0472">Membrane</keyword>
<proteinExistence type="inferred from homology"/>
<keyword evidence="4 7" id="KW-1133">Transmembrane helix</keyword>
<accession>A0A9J7L2P4</accession>
<feature type="transmembrane region" description="Helical" evidence="7">
    <location>
        <begin position="57"/>
        <end position="78"/>
    </location>
</feature>
<dbReference type="Pfam" id="PF00335">
    <property type="entry name" value="Tetraspanin"/>
    <property type="match status" value="1"/>
</dbReference>
<dbReference type="Proteomes" id="UP000001554">
    <property type="component" value="Chromosome 4"/>
</dbReference>
<dbReference type="OMA" id="DETCRNT"/>
<keyword evidence="8" id="KW-1185">Reference proteome</keyword>
<feature type="transmembrane region" description="Helical" evidence="7">
    <location>
        <begin position="85"/>
        <end position="107"/>
    </location>
</feature>
<dbReference type="InterPro" id="IPR000301">
    <property type="entry name" value="Tetraspanin_animals"/>
</dbReference>
<evidence type="ECO:0000256" key="6">
    <source>
        <dbReference type="PIRSR" id="PIRSR002419-1"/>
    </source>
</evidence>
<evidence type="ECO:0000256" key="5">
    <source>
        <dbReference type="ARBA" id="ARBA00023136"/>
    </source>
</evidence>
<evidence type="ECO:0000256" key="3">
    <source>
        <dbReference type="ARBA" id="ARBA00022692"/>
    </source>
</evidence>
<dbReference type="InterPro" id="IPR018499">
    <property type="entry name" value="Tetraspanin/Peripherin"/>
</dbReference>
<dbReference type="OrthoDB" id="9992214at2759"/>
<dbReference type="PRINTS" id="PR00259">
    <property type="entry name" value="TMFOUR"/>
</dbReference>
<dbReference type="GeneID" id="118414722"/>
<evidence type="ECO:0000256" key="4">
    <source>
        <dbReference type="ARBA" id="ARBA00022989"/>
    </source>
</evidence>
<dbReference type="PIRSF" id="PIRSF002419">
    <property type="entry name" value="Tetraspanin"/>
    <property type="match status" value="1"/>
</dbReference>
<dbReference type="AlphaFoldDB" id="A0A9J7L2P4"/>
<organism evidence="8 9">
    <name type="scientific">Branchiostoma floridae</name>
    <name type="common">Florida lancelet</name>
    <name type="synonym">Amphioxus</name>
    <dbReference type="NCBI Taxonomy" id="7739"/>
    <lineage>
        <taxon>Eukaryota</taxon>
        <taxon>Metazoa</taxon>
        <taxon>Chordata</taxon>
        <taxon>Cephalochordata</taxon>
        <taxon>Leptocardii</taxon>
        <taxon>Amphioxiformes</taxon>
        <taxon>Branchiostomatidae</taxon>
        <taxon>Branchiostoma</taxon>
    </lineage>
</organism>